<comment type="caution">
    <text evidence="1">The sequence shown here is derived from an EMBL/GenBank/DDBJ whole genome shotgun (WGS) entry which is preliminary data.</text>
</comment>
<evidence type="ECO:0000313" key="3">
    <source>
        <dbReference type="Proteomes" id="UP000292478"/>
    </source>
</evidence>
<protein>
    <submittedName>
        <fullName evidence="1">Uncharacterized protein</fullName>
    </submittedName>
</protein>
<dbReference type="AlphaFoldDB" id="A0A1D7UNN2"/>
<name>A0A1D7UNN2_BIFLL</name>
<sequence length="42" mass="4936">MIDHYRCKSFPVAVATQSHYEAKGYPVELVPWGRGYMVRVHR</sequence>
<reference evidence="1" key="2">
    <citation type="submission" date="2019-02" db="EMBL/GenBank/DDBJ databases">
        <authorList>
            <person name="Odamaki T."/>
        </authorList>
    </citation>
    <scope>NUCLEOTIDE SEQUENCE</scope>
    <source>
        <strain evidence="1">MCC10076</strain>
        <strain evidence="2">MCC10113</strain>
    </source>
</reference>
<evidence type="ECO:0000313" key="1">
    <source>
        <dbReference type="EMBL" id="TCE99268.1"/>
    </source>
</evidence>
<gene>
    <name evidence="1" type="ORF">MCC10076_0901</name>
    <name evidence="2" type="ORF">MCC10113_1095</name>
</gene>
<evidence type="ECO:0000313" key="2">
    <source>
        <dbReference type="EMBL" id="TCF58313.1"/>
    </source>
</evidence>
<dbReference type="EMBL" id="SHTC01000015">
    <property type="protein sequence ID" value="TCF58313.1"/>
    <property type="molecule type" value="Genomic_DNA"/>
</dbReference>
<evidence type="ECO:0000313" key="4">
    <source>
        <dbReference type="Proteomes" id="UP000292751"/>
    </source>
</evidence>
<reference evidence="3 4" key="1">
    <citation type="journal article" date="2018" name="Sci. Rep.">
        <title>Genomic diversity and distribution of Bifidobacterium longum subsp. longum across the human lifespan.</title>
        <authorList>
            <person name="Odamaki T."/>
            <person name="Bottacini F."/>
            <person name="Kato K."/>
            <person name="Mitsuyama E."/>
            <person name="Yoshida K."/>
            <person name="Horigome A."/>
            <person name="Xiao J.Z."/>
            <person name="van Sinderen D."/>
        </authorList>
    </citation>
    <scope>NUCLEOTIDE SEQUENCE [LARGE SCALE GENOMIC DNA]</scope>
    <source>
        <strain evidence="1 4">MCC10076</strain>
        <strain evidence="2 3">MCC10113</strain>
    </source>
</reference>
<dbReference type="Proteomes" id="UP000292478">
    <property type="component" value="Unassembled WGS sequence"/>
</dbReference>
<organism evidence="1 4">
    <name type="scientific">Bifidobacterium longum subsp. longum</name>
    <dbReference type="NCBI Taxonomy" id="1679"/>
    <lineage>
        <taxon>Bacteria</taxon>
        <taxon>Bacillati</taxon>
        <taxon>Actinomycetota</taxon>
        <taxon>Actinomycetes</taxon>
        <taxon>Bifidobacteriales</taxon>
        <taxon>Bifidobacteriaceae</taxon>
        <taxon>Bifidobacterium</taxon>
    </lineage>
</organism>
<dbReference type="Proteomes" id="UP000292751">
    <property type="component" value="Unassembled WGS sequence"/>
</dbReference>
<accession>A0A1D7UNN2</accession>
<dbReference type="EMBL" id="SHRX01000012">
    <property type="protein sequence ID" value="TCE99268.1"/>
    <property type="molecule type" value="Genomic_DNA"/>
</dbReference>
<proteinExistence type="predicted"/>